<protein>
    <submittedName>
        <fullName evidence="1">Uncharacterized protein</fullName>
    </submittedName>
</protein>
<evidence type="ECO:0000313" key="2">
    <source>
        <dbReference type="Proteomes" id="UP001178507"/>
    </source>
</evidence>
<name>A0AA36JAY7_9DINO</name>
<reference evidence="1" key="1">
    <citation type="submission" date="2023-08" db="EMBL/GenBank/DDBJ databases">
        <authorList>
            <person name="Chen Y."/>
            <person name="Shah S."/>
            <person name="Dougan E. K."/>
            <person name="Thang M."/>
            <person name="Chan C."/>
        </authorList>
    </citation>
    <scope>NUCLEOTIDE SEQUENCE</scope>
</reference>
<evidence type="ECO:0000313" key="1">
    <source>
        <dbReference type="EMBL" id="CAJ1402344.1"/>
    </source>
</evidence>
<keyword evidence="2" id="KW-1185">Reference proteome</keyword>
<organism evidence="1 2">
    <name type="scientific">Effrenium voratum</name>
    <dbReference type="NCBI Taxonomy" id="2562239"/>
    <lineage>
        <taxon>Eukaryota</taxon>
        <taxon>Sar</taxon>
        <taxon>Alveolata</taxon>
        <taxon>Dinophyceae</taxon>
        <taxon>Suessiales</taxon>
        <taxon>Symbiodiniaceae</taxon>
        <taxon>Effrenium</taxon>
    </lineage>
</organism>
<sequence>MVGARDVKIGGGDLFGWLCQTSAKRPAEVIQAKKRDSEAKKLVWDFVARAPACELCSEEELRAFWARAQHLDKASCCVALRDRFDCCHSDTPQSQVRILRLLNTSSLVLGRKLLDTLTTQSAELVRHLLKSDVPKLAEEAALLQELLHLAPAVADPADVVDRRGGLLIFTESVRAAPTQQPVSPAGPLTGPAATAARPVELPEDVDLLDLHDLSGVRVSPPASNGGPADVGTGVGVAPLMQAPEIPKHFHMSCGDAEDENQDLEKMYSCVLPEATLAARQPETLADFVSDAMRQMKGQ</sequence>
<proteinExistence type="predicted"/>
<dbReference type="Proteomes" id="UP001178507">
    <property type="component" value="Unassembled WGS sequence"/>
</dbReference>
<dbReference type="EMBL" id="CAUJNA010003450">
    <property type="protein sequence ID" value="CAJ1402344.1"/>
    <property type="molecule type" value="Genomic_DNA"/>
</dbReference>
<accession>A0AA36JAY7</accession>
<gene>
    <name evidence="1" type="ORF">EVOR1521_LOCUS25257</name>
</gene>
<comment type="caution">
    <text evidence="1">The sequence shown here is derived from an EMBL/GenBank/DDBJ whole genome shotgun (WGS) entry which is preliminary data.</text>
</comment>
<dbReference type="AlphaFoldDB" id="A0AA36JAY7"/>